<sequence>MSSCRSRLKGISILTTLSIDVGSFSQNHFHSLTTAISRGPHYSSSLIAIRLVPNVLNAVKDDPNILSKFLREQFDKLLYQPLLKLTPHQATTIVVVIDTLDECDREDDIGVILQLLFKLHAIKSVYLRVFLASRPELPIRHGFKQDRNHQDLVLHKLPTPVIEQDIRVFLEYKLSHIQEEQALPSNWPGKGNIEKLVNMAVPLFIFAATLCRFVGNRDWLPEERLAAVLQDEAATATSDMDRTYIPVLNQLCF</sequence>
<dbReference type="EMBL" id="ML738658">
    <property type="protein sequence ID" value="KAE8160420.1"/>
    <property type="molecule type" value="Genomic_DNA"/>
</dbReference>
<evidence type="ECO:0000256" key="1">
    <source>
        <dbReference type="ARBA" id="ARBA00022737"/>
    </source>
</evidence>
<evidence type="ECO:0000313" key="4">
    <source>
        <dbReference type="Proteomes" id="UP000326950"/>
    </source>
</evidence>
<gene>
    <name evidence="3" type="ORF">BDV40DRAFT_302344</name>
</gene>
<dbReference type="Proteomes" id="UP000326950">
    <property type="component" value="Unassembled WGS sequence"/>
</dbReference>
<protein>
    <recommendedName>
        <fullName evidence="2">Nephrocystin 3-like N-terminal domain-containing protein</fullName>
    </recommendedName>
</protein>
<organism evidence="3 4">
    <name type="scientific">Aspergillus tamarii</name>
    <dbReference type="NCBI Taxonomy" id="41984"/>
    <lineage>
        <taxon>Eukaryota</taxon>
        <taxon>Fungi</taxon>
        <taxon>Dikarya</taxon>
        <taxon>Ascomycota</taxon>
        <taxon>Pezizomycotina</taxon>
        <taxon>Eurotiomycetes</taxon>
        <taxon>Eurotiomycetidae</taxon>
        <taxon>Eurotiales</taxon>
        <taxon>Aspergillaceae</taxon>
        <taxon>Aspergillus</taxon>
        <taxon>Aspergillus subgen. Circumdati</taxon>
    </lineage>
</organism>
<dbReference type="Pfam" id="PF24883">
    <property type="entry name" value="NPHP3_N"/>
    <property type="match status" value="1"/>
</dbReference>
<dbReference type="OrthoDB" id="1577640at2759"/>
<accession>A0A5N6UPK7</accession>
<dbReference type="InterPro" id="IPR056884">
    <property type="entry name" value="NPHP3-like_N"/>
</dbReference>
<evidence type="ECO:0000259" key="2">
    <source>
        <dbReference type="Pfam" id="PF24883"/>
    </source>
</evidence>
<keyword evidence="1" id="KW-0677">Repeat</keyword>
<name>A0A5N6UPK7_ASPTM</name>
<dbReference type="AlphaFoldDB" id="A0A5N6UPK7"/>
<reference evidence="3 4" key="1">
    <citation type="submission" date="2019-04" db="EMBL/GenBank/DDBJ databases">
        <title>Friends and foes A comparative genomics study of 23 Aspergillus species from section Flavi.</title>
        <authorList>
            <consortium name="DOE Joint Genome Institute"/>
            <person name="Kjaerbolling I."/>
            <person name="Vesth T."/>
            <person name="Frisvad J.C."/>
            <person name="Nybo J.L."/>
            <person name="Theobald S."/>
            <person name="Kildgaard S."/>
            <person name="Isbrandt T."/>
            <person name="Kuo A."/>
            <person name="Sato A."/>
            <person name="Lyhne E.K."/>
            <person name="Kogle M.E."/>
            <person name="Wiebenga A."/>
            <person name="Kun R.S."/>
            <person name="Lubbers R.J."/>
            <person name="Makela M.R."/>
            <person name="Barry K."/>
            <person name="Chovatia M."/>
            <person name="Clum A."/>
            <person name="Daum C."/>
            <person name="Haridas S."/>
            <person name="He G."/>
            <person name="LaButti K."/>
            <person name="Lipzen A."/>
            <person name="Mondo S."/>
            <person name="Riley R."/>
            <person name="Salamov A."/>
            <person name="Simmons B.A."/>
            <person name="Magnuson J.K."/>
            <person name="Henrissat B."/>
            <person name="Mortensen U.H."/>
            <person name="Larsen T.O."/>
            <person name="Devries R.P."/>
            <person name="Grigoriev I.V."/>
            <person name="Machida M."/>
            <person name="Baker S.E."/>
            <person name="Andersen M.R."/>
        </authorList>
    </citation>
    <scope>NUCLEOTIDE SEQUENCE [LARGE SCALE GENOMIC DNA]</scope>
    <source>
        <strain evidence="3 4">CBS 117626</strain>
    </source>
</reference>
<proteinExistence type="predicted"/>
<keyword evidence="4" id="KW-1185">Reference proteome</keyword>
<feature type="domain" description="Nephrocystin 3-like N-terminal" evidence="2">
    <location>
        <begin position="51"/>
        <end position="134"/>
    </location>
</feature>
<evidence type="ECO:0000313" key="3">
    <source>
        <dbReference type="EMBL" id="KAE8160420.1"/>
    </source>
</evidence>